<dbReference type="Gene3D" id="3.40.640.10">
    <property type="entry name" value="Type I PLP-dependent aspartate aminotransferase-like (Major domain)"/>
    <property type="match status" value="2"/>
</dbReference>
<evidence type="ECO:0000313" key="17">
    <source>
        <dbReference type="Proteomes" id="UP000245119"/>
    </source>
</evidence>
<protein>
    <recommendedName>
        <fullName evidence="4">phosphoserine transaminase</fullName>
        <ecNumber evidence="4">2.6.1.52</ecNumber>
    </recommendedName>
</protein>
<dbReference type="EMBL" id="PZQS01000005">
    <property type="protein sequence ID" value="PVD30981.1"/>
    <property type="molecule type" value="Genomic_DNA"/>
</dbReference>
<dbReference type="GO" id="GO:0004648">
    <property type="term" value="F:O-phospho-L-serine:2-oxoglutarate aminotransferase activity"/>
    <property type="evidence" value="ECO:0007669"/>
    <property type="project" value="UniProtKB-EC"/>
</dbReference>
<dbReference type="InterPro" id="IPR015421">
    <property type="entry name" value="PyrdxlP-dep_Trfase_major"/>
</dbReference>
<dbReference type="SUPFAM" id="SSF57667">
    <property type="entry name" value="beta-beta-alpha zinc fingers"/>
    <property type="match status" value="1"/>
</dbReference>
<keyword evidence="7" id="KW-0808">Transferase</keyword>
<feature type="compositionally biased region" description="Basic and acidic residues" evidence="14">
    <location>
        <begin position="195"/>
        <end position="208"/>
    </location>
</feature>
<name>A0A2T7PC43_POMCA</name>
<dbReference type="NCBIfam" id="NF003764">
    <property type="entry name" value="PRK05355.1"/>
    <property type="match status" value="1"/>
</dbReference>
<dbReference type="UniPathway" id="UPA00244">
    <property type="reaction ID" value="UER00311"/>
</dbReference>
<comment type="pathway">
    <text evidence="2">Amino-acid biosynthesis; L-serine biosynthesis; L-serine from 3-phospho-D-glycerate: step 2/3.</text>
</comment>
<evidence type="ECO:0000256" key="10">
    <source>
        <dbReference type="ARBA" id="ARBA00047630"/>
    </source>
</evidence>
<dbReference type="Proteomes" id="UP000245119">
    <property type="component" value="Linkage Group LG5"/>
</dbReference>
<feature type="region of interest" description="Disordered" evidence="14">
    <location>
        <begin position="289"/>
        <end position="309"/>
    </location>
</feature>
<dbReference type="Gene3D" id="3.90.1150.10">
    <property type="entry name" value="Aspartate Aminotransferase, domain 1"/>
    <property type="match status" value="1"/>
</dbReference>
<evidence type="ECO:0000313" key="16">
    <source>
        <dbReference type="EMBL" id="PVD30981.1"/>
    </source>
</evidence>
<dbReference type="PROSITE" id="PS50157">
    <property type="entry name" value="ZINC_FINGER_C2H2_2"/>
    <property type="match status" value="2"/>
</dbReference>
<evidence type="ECO:0000256" key="9">
    <source>
        <dbReference type="ARBA" id="ARBA00023299"/>
    </source>
</evidence>
<comment type="catalytic activity">
    <reaction evidence="10">
        <text>4-(phosphooxy)-L-threonine + 2-oxoglutarate = (R)-3-hydroxy-2-oxo-4-phosphooxybutanoate + L-glutamate</text>
        <dbReference type="Rhea" id="RHEA:16573"/>
        <dbReference type="ChEBI" id="CHEBI:16810"/>
        <dbReference type="ChEBI" id="CHEBI:29985"/>
        <dbReference type="ChEBI" id="CHEBI:58452"/>
        <dbReference type="ChEBI" id="CHEBI:58538"/>
        <dbReference type="EC" id="2.6.1.52"/>
    </reaction>
</comment>
<feature type="compositionally biased region" description="Basic and acidic residues" evidence="14">
    <location>
        <begin position="65"/>
        <end position="86"/>
    </location>
</feature>
<comment type="cofactor">
    <cofactor evidence="1 13">
        <name>pyridoxal 5'-phosphate</name>
        <dbReference type="ChEBI" id="CHEBI:597326"/>
    </cofactor>
</comment>
<feature type="compositionally biased region" description="Basic and acidic residues" evidence="14">
    <location>
        <begin position="157"/>
        <end position="170"/>
    </location>
</feature>
<dbReference type="FunFam" id="3.90.1150.10:FF:000006">
    <property type="entry name" value="Phosphoserine aminotransferase"/>
    <property type="match status" value="1"/>
</dbReference>
<evidence type="ECO:0000256" key="5">
    <source>
        <dbReference type="ARBA" id="ARBA00022576"/>
    </source>
</evidence>
<dbReference type="SMART" id="SM00355">
    <property type="entry name" value="ZnF_C2H2"/>
    <property type="match status" value="3"/>
</dbReference>
<dbReference type="InterPro" id="IPR000192">
    <property type="entry name" value="Aminotrans_V_dom"/>
</dbReference>
<comment type="caution">
    <text evidence="16">The sequence shown here is derived from an EMBL/GenBank/DDBJ whole genome shotgun (WGS) entry which is preliminary data.</text>
</comment>
<dbReference type="PANTHER" id="PTHR43247">
    <property type="entry name" value="PHOSPHOSERINE AMINOTRANSFERASE"/>
    <property type="match status" value="1"/>
</dbReference>
<dbReference type="PROSITE" id="PS00028">
    <property type="entry name" value="ZINC_FINGER_C2H2_1"/>
    <property type="match status" value="1"/>
</dbReference>
<dbReference type="HAMAP" id="MF_00160">
    <property type="entry name" value="SerC_aminotrans_5"/>
    <property type="match status" value="1"/>
</dbReference>
<dbReference type="AlphaFoldDB" id="A0A2T7PC43"/>
<comment type="catalytic activity">
    <reaction evidence="11">
        <text>O-phospho-L-serine + 2-oxoglutarate = 3-phosphooxypyruvate + L-glutamate</text>
        <dbReference type="Rhea" id="RHEA:14329"/>
        <dbReference type="ChEBI" id="CHEBI:16810"/>
        <dbReference type="ChEBI" id="CHEBI:18110"/>
        <dbReference type="ChEBI" id="CHEBI:29985"/>
        <dbReference type="ChEBI" id="CHEBI:57524"/>
        <dbReference type="EC" id="2.6.1.52"/>
    </reaction>
</comment>
<evidence type="ECO:0000256" key="7">
    <source>
        <dbReference type="ARBA" id="ARBA00022679"/>
    </source>
</evidence>
<evidence type="ECO:0000256" key="11">
    <source>
        <dbReference type="ARBA" id="ARBA00049007"/>
    </source>
</evidence>
<sequence length="814" mass="91514">MDLFASPQGLDIEKTKRKKKKNHNLLSSYESYIDVAEDHVNECSSKNKQTIEEQKKSKLQGFDESEVHAHSDQEQRKKRPRSQDMDVCDVHVSRDLGNSMVLISSDQEQRKKRKKKRPRSQDMDVCDVHVSRDFGNSMVLISSDQEQRKKRKKKRPRSQDMDVCDVHVSRDLGNSMVLISSDQEQRKKRKKKRPRSQDIDVCDVHVSRDLGNSMVLISSDQEQRKKRKKKRPRSQDIDVCDVHVSRDLGNSMVLISSYSKSHTNVPGDSPACTEHRKDKYKLKVLNENESCADSEQEQGHAVKKKNRKHKSIDMDVCHVNVSGDLDDDQNGGVEVYPSRNEIYADGKKGLSEAENKCASDDVHNGDANTKTLSECSNSRKGKEKGFDKNHQCYLCEVSVAGKNNYIKHLGTAHDKPVFQCSQCGRCCTSQEGLSLHQRFACDQEKNLSARVYKCKECPMSYKSNRSLRRHRSEQHNIGGPAKLPASVLAQAQKEMVNYKNTGVSVMELSHRSSDFTKILTGGGTGQFSALPLNLLALKPSMSADYVVTGSWSAKAAQEAAKYGKVNLVLPKTKKYTDIPDPSTWTLNPEASYLYYCANETIHGVEFQHIPEFCGVPLIADMSSNILTRDIDVSKFGAIFAGAQKNIGCAGVTLVIIREDLIGKALPICPIIFEFQVQVGNNSLYNTPPTYSIYIMGLVFEWILEQGGVAKMEEWAIKKSSAVYDVIDCSNGFYVCPLDKGCRSRMNIPFRIGSAQGDEALEKKFIQEAENAKLISLKGHRSVGGIRVSLYNAVTVDETLVLVQFMKDFMARYRQ</sequence>
<evidence type="ECO:0000256" key="13">
    <source>
        <dbReference type="RuleBase" id="RU004504"/>
    </source>
</evidence>
<dbReference type="UniPathway" id="UPA00135">
    <property type="reaction ID" value="UER00197"/>
</dbReference>
<keyword evidence="12" id="KW-0862">Zinc</keyword>
<feature type="region of interest" description="Disordered" evidence="14">
    <location>
        <begin position="98"/>
        <end position="238"/>
    </location>
</feature>
<keyword evidence="12" id="KW-0479">Metal-binding</keyword>
<feature type="region of interest" description="Disordered" evidence="14">
    <location>
        <begin position="44"/>
        <end position="86"/>
    </location>
</feature>
<keyword evidence="8" id="KW-0663">Pyridoxal phosphate</keyword>
<dbReference type="GO" id="GO:0005737">
    <property type="term" value="C:cytoplasm"/>
    <property type="evidence" value="ECO:0007669"/>
    <property type="project" value="TreeGrafter"/>
</dbReference>
<dbReference type="STRING" id="400727.A0A2T7PC43"/>
<dbReference type="Pfam" id="PF00096">
    <property type="entry name" value="zf-C2H2"/>
    <property type="match status" value="1"/>
</dbReference>
<dbReference type="GO" id="GO:0006564">
    <property type="term" value="P:L-serine biosynthetic process"/>
    <property type="evidence" value="ECO:0007669"/>
    <property type="project" value="UniProtKB-KW"/>
</dbReference>
<dbReference type="Gene3D" id="3.30.160.60">
    <property type="entry name" value="Classic Zinc Finger"/>
    <property type="match status" value="1"/>
</dbReference>
<keyword evidence="17" id="KW-1185">Reference proteome</keyword>
<comment type="similarity">
    <text evidence="3">Belongs to the class-V pyridoxal-phosphate-dependent aminotransferase family. SerC subfamily.</text>
</comment>
<feature type="domain" description="C2H2-type" evidence="15">
    <location>
        <begin position="418"/>
        <end position="446"/>
    </location>
</feature>
<evidence type="ECO:0000259" key="15">
    <source>
        <dbReference type="PROSITE" id="PS50157"/>
    </source>
</evidence>
<dbReference type="EC" id="2.6.1.52" evidence="4"/>
<dbReference type="InterPro" id="IPR015422">
    <property type="entry name" value="PyrdxlP-dep_Trfase_small"/>
</dbReference>
<dbReference type="InterPro" id="IPR015424">
    <property type="entry name" value="PyrdxlP-dep_Trfase"/>
</dbReference>
<dbReference type="PROSITE" id="PS00595">
    <property type="entry name" value="AA_TRANSFER_CLASS_5"/>
    <property type="match status" value="1"/>
</dbReference>
<accession>A0A2T7PC43</accession>
<dbReference type="GO" id="GO:0008270">
    <property type="term" value="F:zinc ion binding"/>
    <property type="evidence" value="ECO:0007669"/>
    <property type="project" value="UniProtKB-KW"/>
</dbReference>
<organism evidence="16 17">
    <name type="scientific">Pomacea canaliculata</name>
    <name type="common">Golden apple snail</name>
    <dbReference type="NCBI Taxonomy" id="400727"/>
    <lineage>
        <taxon>Eukaryota</taxon>
        <taxon>Metazoa</taxon>
        <taxon>Spiralia</taxon>
        <taxon>Lophotrochozoa</taxon>
        <taxon>Mollusca</taxon>
        <taxon>Gastropoda</taxon>
        <taxon>Caenogastropoda</taxon>
        <taxon>Architaenioglossa</taxon>
        <taxon>Ampullarioidea</taxon>
        <taxon>Ampullariidae</taxon>
        <taxon>Pomacea</taxon>
    </lineage>
</organism>
<evidence type="ECO:0000256" key="2">
    <source>
        <dbReference type="ARBA" id="ARBA00005099"/>
    </source>
</evidence>
<keyword evidence="9" id="KW-0718">Serine biosynthesis</keyword>
<dbReference type="PANTHER" id="PTHR43247:SF1">
    <property type="entry name" value="PHOSPHOSERINE AMINOTRANSFERASE"/>
    <property type="match status" value="1"/>
</dbReference>
<gene>
    <name evidence="16" type="ORF">C0Q70_10257</name>
</gene>
<evidence type="ECO:0000256" key="14">
    <source>
        <dbReference type="SAM" id="MobiDB-lite"/>
    </source>
</evidence>
<dbReference type="FunFam" id="3.40.640.10:FF:000010">
    <property type="entry name" value="Phosphoserine aminotransferase"/>
    <property type="match status" value="1"/>
</dbReference>
<reference evidence="16 17" key="1">
    <citation type="submission" date="2018-04" db="EMBL/GenBank/DDBJ databases">
        <title>The genome of golden apple snail Pomacea canaliculata provides insight into stress tolerance and invasive adaptation.</title>
        <authorList>
            <person name="Liu C."/>
            <person name="Liu B."/>
            <person name="Ren Y."/>
            <person name="Zhang Y."/>
            <person name="Wang H."/>
            <person name="Li S."/>
            <person name="Jiang F."/>
            <person name="Yin L."/>
            <person name="Zhang G."/>
            <person name="Qian W."/>
            <person name="Fan W."/>
        </authorList>
    </citation>
    <scope>NUCLEOTIDE SEQUENCE [LARGE SCALE GENOMIC DNA]</scope>
    <source>
        <strain evidence="16">SZHN2017</strain>
        <tissue evidence="16">Muscle</tissue>
    </source>
</reference>
<evidence type="ECO:0000256" key="8">
    <source>
        <dbReference type="ARBA" id="ARBA00022898"/>
    </source>
</evidence>
<keyword evidence="6" id="KW-0028">Amino-acid biosynthesis</keyword>
<dbReference type="InterPro" id="IPR020578">
    <property type="entry name" value="Aminotrans_V_PyrdxlP_BS"/>
</dbReference>
<dbReference type="InterPro" id="IPR036236">
    <property type="entry name" value="Znf_C2H2_sf"/>
</dbReference>
<evidence type="ECO:0000256" key="12">
    <source>
        <dbReference type="PROSITE-ProRule" id="PRU00042"/>
    </source>
</evidence>
<dbReference type="SUPFAM" id="SSF53383">
    <property type="entry name" value="PLP-dependent transferases"/>
    <property type="match status" value="1"/>
</dbReference>
<keyword evidence="12" id="KW-0863">Zinc-finger</keyword>
<proteinExistence type="inferred from homology"/>
<dbReference type="OrthoDB" id="427030at2759"/>
<dbReference type="GO" id="GO:0030170">
    <property type="term" value="F:pyridoxal phosphate binding"/>
    <property type="evidence" value="ECO:0007669"/>
    <property type="project" value="TreeGrafter"/>
</dbReference>
<feature type="domain" description="C2H2-type" evidence="15">
    <location>
        <begin position="452"/>
        <end position="480"/>
    </location>
</feature>
<keyword evidence="5" id="KW-0032">Aminotransferase</keyword>
<dbReference type="InterPro" id="IPR013087">
    <property type="entry name" value="Znf_C2H2_type"/>
</dbReference>
<dbReference type="Pfam" id="PF00266">
    <property type="entry name" value="Aminotran_5"/>
    <property type="match status" value="1"/>
</dbReference>
<dbReference type="InterPro" id="IPR022278">
    <property type="entry name" value="Pser_aminoTfrase"/>
</dbReference>
<evidence type="ECO:0000256" key="6">
    <source>
        <dbReference type="ARBA" id="ARBA00022605"/>
    </source>
</evidence>
<evidence type="ECO:0000256" key="4">
    <source>
        <dbReference type="ARBA" id="ARBA00013030"/>
    </source>
</evidence>
<evidence type="ECO:0000256" key="3">
    <source>
        <dbReference type="ARBA" id="ARBA00006904"/>
    </source>
</evidence>
<feature type="compositionally biased region" description="Basic and acidic residues" evidence="14">
    <location>
        <begin position="119"/>
        <end position="132"/>
    </location>
</feature>
<evidence type="ECO:0000256" key="1">
    <source>
        <dbReference type="ARBA" id="ARBA00001933"/>
    </source>
</evidence>